<feature type="domain" description="ABC transporter" evidence="11">
    <location>
        <begin position="578"/>
        <end position="820"/>
    </location>
</feature>
<dbReference type="RefSeq" id="WP_309875218.1">
    <property type="nucleotide sequence ID" value="NZ_CP133838.1"/>
</dbReference>
<dbReference type="EMBL" id="CP133838">
    <property type="protein sequence ID" value="WMY73001.1"/>
    <property type="molecule type" value="Genomic_DNA"/>
</dbReference>
<evidence type="ECO:0000256" key="7">
    <source>
        <dbReference type="ARBA" id="ARBA00022840"/>
    </source>
</evidence>
<feature type="domain" description="ABC transporter" evidence="11">
    <location>
        <begin position="329"/>
        <end position="567"/>
    </location>
</feature>
<evidence type="ECO:0000256" key="6">
    <source>
        <dbReference type="ARBA" id="ARBA00022741"/>
    </source>
</evidence>
<feature type="transmembrane region" description="Helical" evidence="10">
    <location>
        <begin position="103"/>
        <end position="127"/>
    </location>
</feature>
<evidence type="ECO:0000256" key="5">
    <source>
        <dbReference type="ARBA" id="ARBA00022737"/>
    </source>
</evidence>
<feature type="transmembrane region" description="Helical" evidence="10">
    <location>
        <begin position="27"/>
        <end position="48"/>
    </location>
</feature>
<sequence>MVLFVIILIAVAVFGIATPDYLSPENLLNIGQQTSVIATVAYAITAVIICKGIDISVGSVLAASGILAALIMQNTGIPGWLGIIVVILIGAGFGLLNGTLISVIGISPFVTTLAVYAFARGVALSFSGSQSVAVDSSLYLWFGHTDIAGIPVSLLIAVVLAALWMFLLNRTIFGRWVYATGGNTEAAHASLIPVRVTCTLIYVFAGASAGIGALLTTGRVGSAQPLAGFGLEFSAITAAIIGGARLAGGQGSILGTALGALLLGVVNTGLSFLQVSQQVNYFVTGGFVLVAVLLSQRGLLQGMSLKALFPPKNVSLSSGENITQSVNSIELKGISKIFPGVKALSNVSLRLNRGEVVALMGENGAGKSTLVKVLSGIYHPEEGGIWLDDAEIKLTSPAESRRAGISIIHQHFSLIPELTVAENLALAQTKLPRYFGIALNRKKMRQHARTLINELQLDVDPDAKVAELTIGQCQMVEVAKAMMADAWLIVMDEPTSALTNPERDQLYLLIDRLLKRNCCVLYISHKMQEIYTLASRAVVLRDGQKVGEAPLPKTSESELINMMVGRDIGNVFPWHETVPGEALLEVKDLSAGGLLQNINLTVRHGELVALTGLMGSGRTELMRCIAGLGHFNHGSITLDAQKMTSGHARRASQLGVAYVPEDRHKEGFIGSMSLKDNISLRWILHNSFVGILRRQAIAKLAKNIITQLGVRPSNPENLVASLSGGNQQKIVIGKWLATRPRLLLLDEPTNGVDVGAKFEIHNLIAELKQQGMGILMVSSELPEALGVADRIIVLSKGRIAGELPRGATEEQVMSLAFKYV</sequence>
<dbReference type="CDD" id="cd03215">
    <property type="entry name" value="ABC_Carb_Monos_II"/>
    <property type="match status" value="1"/>
</dbReference>
<feature type="transmembrane region" description="Helical" evidence="10">
    <location>
        <begin position="200"/>
        <end position="220"/>
    </location>
</feature>
<evidence type="ECO:0000256" key="3">
    <source>
        <dbReference type="ARBA" id="ARBA00022475"/>
    </source>
</evidence>
<dbReference type="InterPro" id="IPR003439">
    <property type="entry name" value="ABC_transporter-like_ATP-bd"/>
</dbReference>
<feature type="transmembrane region" description="Helical" evidence="10">
    <location>
        <begin position="147"/>
        <end position="168"/>
    </location>
</feature>
<keyword evidence="2" id="KW-0813">Transport</keyword>
<dbReference type="CDD" id="cd06579">
    <property type="entry name" value="TM_PBP1_transp_AraH_like"/>
    <property type="match status" value="1"/>
</dbReference>
<dbReference type="GO" id="GO:0005524">
    <property type="term" value="F:ATP binding"/>
    <property type="evidence" value="ECO:0007669"/>
    <property type="project" value="UniProtKB-KW"/>
</dbReference>
<dbReference type="InterPro" id="IPR050107">
    <property type="entry name" value="ABC_carbohydrate_import_ATPase"/>
</dbReference>
<dbReference type="InterPro" id="IPR017871">
    <property type="entry name" value="ABC_transporter-like_CS"/>
</dbReference>
<reference evidence="12 13" key="1">
    <citation type="submission" date="2023-09" db="EMBL/GenBank/DDBJ databases">
        <title>Buttiauxella selenatireducens sp. nov., isolated from the rhizosphere of Cardamine hupingshanesis.</title>
        <authorList>
            <person name="Zhang S."/>
            <person name="Xu Z."/>
            <person name="Wang H."/>
            <person name="Guo Y."/>
        </authorList>
    </citation>
    <scope>NUCLEOTIDE SEQUENCE [LARGE SCALE GENOMIC DNA]</scope>
    <source>
        <strain evidence="12 13">R73</strain>
    </source>
</reference>
<evidence type="ECO:0000256" key="8">
    <source>
        <dbReference type="ARBA" id="ARBA00022989"/>
    </source>
</evidence>
<dbReference type="SUPFAM" id="SSF52540">
    <property type="entry name" value="P-loop containing nucleoside triphosphate hydrolases"/>
    <property type="match status" value="2"/>
</dbReference>
<name>A0ABY9S7A5_9ENTR</name>
<evidence type="ECO:0000259" key="11">
    <source>
        <dbReference type="PROSITE" id="PS50893"/>
    </source>
</evidence>
<evidence type="ECO:0000256" key="1">
    <source>
        <dbReference type="ARBA" id="ARBA00004429"/>
    </source>
</evidence>
<keyword evidence="4 10" id="KW-0812">Transmembrane</keyword>
<gene>
    <name evidence="12" type="ORF">RHD99_16195</name>
</gene>
<evidence type="ECO:0000313" key="13">
    <source>
        <dbReference type="Proteomes" id="UP001246690"/>
    </source>
</evidence>
<dbReference type="InterPro" id="IPR001851">
    <property type="entry name" value="ABC_transp_permease"/>
</dbReference>
<feature type="transmembrane region" description="Helical" evidence="10">
    <location>
        <begin position="77"/>
        <end position="96"/>
    </location>
</feature>
<dbReference type="PROSITE" id="PS00211">
    <property type="entry name" value="ABC_TRANSPORTER_1"/>
    <property type="match status" value="1"/>
</dbReference>
<evidence type="ECO:0000256" key="10">
    <source>
        <dbReference type="SAM" id="Phobius"/>
    </source>
</evidence>
<dbReference type="Pfam" id="PF00005">
    <property type="entry name" value="ABC_tran"/>
    <property type="match status" value="2"/>
</dbReference>
<dbReference type="CDD" id="cd03216">
    <property type="entry name" value="ABC_Carb_Monos_I"/>
    <property type="match status" value="1"/>
</dbReference>
<evidence type="ECO:0000256" key="9">
    <source>
        <dbReference type="ARBA" id="ARBA00023136"/>
    </source>
</evidence>
<keyword evidence="3" id="KW-1003">Cell membrane</keyword>
<dbReference type="Gene3D" id="3.40.50.300">
    <property type="entry name" value="P-loop containing nucleotide triphosphate hydrolases"/>
    <property type="match status" value="2"/>
</dbReference>
<dbReference type="PANTHER" id="PTHR43790:SF9">
    <property type="entry name" value="GALACTOFURANOSE TRANSPORTER ATP-BINDING PROTEIN YTFR"/>
    <property type="match status" value="1"/>
</dbReference>
<proteinExistence type="predicted"/>
<organism evidence="12 13">
    <name type="scientific">Buttiauxella selenatireducens</name>
    <dbReference type="NCBI Taxonomy" id="3073902"/>
    <lineage>
        <taxon>Bacteria</taxon>
        <taxon>Pseudomonadati</taxon>
        <taxon>Pseudomonadota</taxon>
        <taxon>Gammaproteobacteria</taxon>
        <taxon>Enterobacterales</taxon>
        <taxon>Enterobacteriaceae</taxon>
        <taxon>Buttiauxella</taxon>
    </lineage>
</organism>
<dbReference type="PROSITE" id="PS50893">
    <property type="entry name" value="ABC_TRANSPORTER_2"/>
    <property type="match status" value="2"/>
</dbReference>
<dbReference type="InterPro" id="IPR003593">
    <property type="entry name" value="AAA+_ATPase"/>
</dbReference>
<dbReference type="PANTHER" id="PTHR43790">
    <property type="entry name" value="CARBOHYDRATE TRANSPORT ATP-BINDING PROTEIN MG119-RELATED"/>
    <property type="match status" value="1"/>
</dbReference>
<keyword evidence="8 10" id="KW-1133">Transmembrane helix</keyword>
<keyword evidence="6" id="KW-0547">Nucleotide-binding</keyword>
<keyword evidence="5" id="KW-0677">Repeat</keyword>
<feature type="transmembrane region" description="Helical" evidence="10">
    <location>
        <begin position="279"/>
        <end position="300"/>
    </location>
</feature>
<keyword evidence="7 12" id="KW-0067">ATP-binding</keyword>
<accession>A0ABY9S7A5</accession>
<comment type="subcellular location">
    <subcellularLocation>
        <location evidence="1">Cell inner membrane</location>
        <topology evidence="1">Multi-pass membrane protein</topology>
    </subcellularLocation>
</comment>
<feature type="transmembrane region" description="Helical" evidence="10">
    <location>
        <begin position="55"/>
        <end position="71"/>
    </location>
</feature>
<evidence type="ECO:0000256" key="4">
    <source>
        <dbReference type="ARBA" id="ARBA00022692"/>
    </source>
</evidence>
<dbReference type="Pfam" id="PF02653">
    <property type="entry name" value="BPD_transp_2"/>
    <property type="match status" value="1"/>
</dbReference>
<feature type="transmembrane region" description="Helical" evidence="10">
    <location>
        <begin position="253"/>
        <end position="273"/>
    </location>
</feature>
<evidence type="ECO:0000256" key="2">
    <source>
        <dbReference type="ARBA" id="ARBA00022448"/>
    </source>
</evidence>
<dbReference type="Proteomes" id="UP001246690">
    <property type="component" value="Chromosome"/>
</dbReference>
<keyword evidence="9 10" id="KW-0472">Membrane</keyword>
<evidence type="ECO:0000313" key="12">
    <source>
        <dbReference type="EMBL" id="WMY73001.1"/>
    </source>
</evidence>
<dbReference type="InterPro" id="IPR027417">
    <property type="entry name" value="P-loop_NTPase"/>
</dbReference>
<dbReference type="SMART" id="SM00382">
    <property type="entry name" value="AAA"/>
    <property type="match status" value="2"/>
</dbReference>
<keyword evidence="13" id="KW-1185">Reference proteome</keyword>
<protein>
    <submittedName>
        <fullName evidence="12">ATP-binding cassette domain-containing protein</fullName>
    </submittedName>
</protein>